<evidence type="ECO:0000256" key="3">
    <source>
        <dbReference type="ARBA" id="ARBA00023143"/>
    </source>
</evidence>
<dbReference type="InterPro" id="IPR020013">
    <property type="entry name" value="Flagellar_FlgE/F/G"/>
</dbReference>
<dbReference type="InterPro" id="IPR037925">
    <property type="entry name" value="FlgE/F/G-like"/>
</dbReference>
<comment type="subcellular location">
    <subcellularLocation>
        <location evidence="1 4">Bacterial flagellum basal body</location>
    </subcellularLocation>
</comment>
<keyword evidence="3 4" id="KW-0975">Bacterial flagellum</keyword>
<proteinExistence type="inferred from homology"/>
<dbReference type="PANTHER" id="PTHR30435:SF19">
    <property type="entry name" value="FLAGELLAR BASAL-BODY ROD PROTEIN FLGG"/>
    <property type="match status" value="1"/>
</dbReference>
<dbReference type="AlphaFoldDB" id="A0A396RRF3"/>
<dbReference type="Pfam" id="PF00460">
    <property type="entry name" value="Flg_bb_rod"/>
    <property type="match status" value="1"/>
</dbReference>
<dbReference type="PANTHER" id="PTHR30435">
    <property type="entry name" value="FLAGELLAR PROTEIN"/>
    <property type="match status" value="1"/>
</dbReference>
<evidence type="ECO:0000313" key="9">
    <source>
        <dbReference type="Proteomes" id="UP000266693"/>
    </source>
</evidence>
<evidence type="ECO:0000313" key="8">
    <source>
        <dbReference type="EMBL" id="RHW18969.1"/>
    </source>
</evidence>
<reference evidence="8 9" key="1">
    <citation type="submission" date="2018-08" db="EMBL/GenBank/DDBJ databases">
        <title>The multiple taxonomic identification of Sphingomonas gilva.</title>
        <authorList>
            <person name="Zhu D."/>
            <person name="Zheng S."/>
        </authorList>
    </citation>
    <scope>NUCLEOTIDE SEQUENCE [LARGE SCALE GENOMIC DNA]</scope>
    <source>
        <strain evidence="8 9">ZDH117</strain>
    </source>
</reference>
<sequence>MSGLVESATAIMSASERRLEIVSQNISNASTPGYKRVQGFADVLAIRTAEPASLVSRTDMAQGTMRSTGNPLDLAISGAGFFLLRDGDALVYSRQGQFRRAEDGNVVNAQGHVLQQAGGGDLQLATAAVEIVEDGTVLDGGRPIARLALFAVRDGMEIESAGGSRFTAAEGVMEDAPAAIVRQGMLESSNVEMSQEMVTMMAAMRSAETGSRLVQIYDDLIGRAITNFGGGR</sequence>
<dbReference type="EMBL" id="QWLV01000001">
    <property type="protein sequence ID" value="RHW18969.1"/>
    <property type="molecule type" value="Genomic_DNA"/>
</dbReference>
<dbReference type="InterPro" id="IPR001444">
    <property type="entry name" value="Flag_bb_rod_N"/>
</dbReference>
<comment type="caution">
    <text evidence="8">The sequence shown here is derived from an EMBL/GenBank/DDBJ whole genome shotgun (WGS) entry which is preliminary data.</text>
</comment>
<gene>
    <name evidence="8" type="ORF">D1610_02200</name>
</gene>
<dbReference type="Pfam" id="PF22692">
    <property type="entry name" value="LlgE_F_G_D1"/>
    <property type="match status" value="1"/>
</dbReference>
<dbReference type="SUPFAM" id="SSF117143">
    <property type="entry name" value="Flagellar hook protein flgE"/>
    <property type="match status" value="1"/>
</dbReference>
<feature type="domain" description="Flagellar hook protein FlgE/F/G-like D1" evidence="7">
    <location>
        <begin position="75"/>
        <end position="137"/>
    </location>
</feature>
<evidence type="ECO:0000259" key="7">
    <source>
        <dbReference type="Pfam" id="PF22692"/>
    </source>
</evidence>
<keyword evidence="9" id="KW-1185">Reference proteome</keyword>
<evidence type="ECO:0000256" key="1">
    <source>
        <dbReference type="ARBA" id="ARBA00004117"/>
    </source>
</evidence>
<dbReference type="GO" id="GO:0009425">
    <property type="term" value="C:bacterial-type flagellum basal body"/>
    <property type="evidence" value="ECO:0007669"/>
    <property type="project" value="UniProtKB-SubCell"/>
</dbReference>
<feature type="domain" description="Flagellar basal-body/hook protein C-terminal" evidence="6">
    <location>
        <begin position="182"/>
        <end position="225"/>
    </location>
</feature>
<protein>
    <submittedName>
        <fullName evidence="8">Flagellar hook basal-body protein</fullName>
    </submittedName>
</protein>
<dbReference type="InterPro" id="IPR010930">
    <property type="entry name" value="Flg_bb/hook_C_dom"/>
</dbReference>
<name>A0A396RRF3_9SPHN</name>
<dbReference type="GO" id="GO:0071978">
    <property type="term" value="P:bacterial-type flagellum-dependent swarming motility"/>
    <property type="evidence" value="ECO:0007669"/>
    <property type="project" value="TreeGrafter"/>
</dbReference>
<organism evidence="8 9">
    <name type="scientific">Sphingomonas gilva</name>
    <dbReference type="NCBI Taxonomy" id="2305907"/>
    <lineage>
        <taxon>Bacteria</taxon>
        <taxon>Pseudomonadati</taxon>
        <taxon>Pseudomonadota</taxon>
        <taxon>Alphaproteobacteria</taxon>
        <taxon>Sphingomonadales</taxon>
        <taxon>Sphingomonadaceae</taxon>
        <taxon>Sphingomonas</taxon>
    </lineage>
</organism>
<evidence type="ECO:0000259" key="6">
    <source>
        <dbReference type="Pfam" id="PF06429"/>
    </source>
</evidence>
<evidence type="ECO:0000256" key="4">
    <source>
        <dbReference type="RuleBase" id="RU362116"/>
    </source>
</evidence>
<dbReference type="InterPro" id="IPR053967">
    <property type="entry name" value="LlgE_F_G-like_D1"/>
</dbReference>
<comment type="similarity">
    <text evidence="2 4">Belongs to the flagella basal body rod proteins family.</text>
</comment>
<accession>A0A396RRF3</accession>
<dbReference type="NCBIfam" id="TIGR03506">
    <property type="entry name" value="FlgEFG_subfam"/>
    <property type="match status" value="1"/>
</dbReference>
<keyword evidence="8" id="KW-0966">Cell projection</keyword>
<dbReference type="RefSeq" id="WP_118862477.1">
    <property type="nucleotide sequence ID" value="NZ_QWLV01000001.1"/>
</dbReference>
<keyword evidence="8" id="KW-0969">Cilium</keyword>
<dbReference type="OrthoDB" id="9804559at2"/>
<evidence type="ECO:0000256" key="2">
    <source>
        <dbReference type="ARBA" id="ARBA00009677"/>
    </source>
</evidence>
<feature type="domain" description="Flagellar basal body rod protein N-terminal" evidence="5">
    <location>
        <begin position="12"/>
        <end position="35"/>
    </location>
</feature>
<dbReference type="Proteomes" id="UP000266693">
    <property type="component" value="Unassembled WGS sequence"/>
</dbReference>
<dbReference type="Pfam" id="PF06429">
    <property type="entry name" value="Flg_bbr_C"/>
    <property type="match status" value="1"/>
</dbReference>
<keyword evidence="8" id="KW-0282">Flagellum</keyword>
<evidence type="ECO:0000259" key="5">
    <source>
        <dbReference type="Pfam" id="PF00460"/>
    </source>
</evidence>